<gene>
    <name evidence="1" type="ORF">ACFQPF_15585</name>
</gene>
<dbReference type="InterPro" id="IPR032675">
    <property type="entry name" value="LRR_dom_sf"/>
</dbReference>
<sequence length="226" mass="26587">MDNWKNNTIWFEQIPKSLQAYVDLKESNGRDLELGNIEYLTLVHHNNKTRHLMDLHLPETLQYLDLTSSTIQNFIGIEKLTGLKRLELHYCTKLHSDEGLSCLADTLEHLHINQSKKFVPSEELLSLKNLRVLRLNTCGELENLQFLNQFPKLIDFRFVNTNVRDGDLTPIVNHHSIRSAGFINKRHYNIKDDEMKEMLMKKNDGKAFKTIMTYGKYETFRYHDHS</sequence>
<reference evidence="2" key="1">
    <citation type="journal article" date="2019" name="Int. J. Syst. Evol. Microbiol.">
        <title>The Global Catalogue of Microorganisms (GCM) 10K type strain sequencing project: providing services to taxonomists for standard genome sequencing and annotation.</title>
        <authorList>
            <consortium name="The Broad Institute Genomics Platform"/>
            <consortium name="The Broad Institute Genome Sequencing Center for Infectious Disease"/>
            <person name="Wu L."/>
            <person name="Ma J."/>
        </authorList>
    </citation>
    <scope>NUCLEOTIDE SEQUENCE [LARGE SCALE GENOMIC DNA]</scope>
    <source>
        <strain evidence="2">NBRC 106396</strain>
    </source>
</reference>
<dbReference type="EMBL" id="JBHTCP010000049">
    <property type="protein sequence ID" value="MFC7373062.1"/>
    <property type="molecule type" value="Genomic_DNA"/>
</dbReference>
<name>A0ABW2NT81_9BACL</name>
<keyword evidence="2" id="KW-1185">Reference proteome</keyword>
<evidence type="ECO:0008006" key="3">
    <source>
        <dbReference type="Google" id="ProtNLM"/>
    </source>
</evidence>
<dbReference type="RefSeq" id="WP_379750630.1">
    <property type="nucleotide sequence ID" value="NZ_JBHTCP010000049.1"/>
</dbReference>
<dbReference type="Proteomes" id="UP001596549">
    <property type="component" value="Unassembled WGS sequence"/>
</dbReference>
<evidence type="ECO:0000313" key="2">
    <source>
        <dbReference type="Proteomes" id="UP001596549"/>
    </source>
</evidence>
<organism evidence="1 2">
    <name type="scientific">Fictibacillus iocasae</name>
    <dbReference type="NCBI Taxonomy" id="2715437"/>
    <lineage>
        <taxon>Bacteria</taxon>
        <taxon>Bacillati</taxon>
        <taxon>Bacillota</taxon>
        <taxon>Bacilli</taxon>
        <taxon>Bacillales</taxon>
        <taxon>Fictibacillaceae</taxon>
        <taxon>Fictibacillus</taxon>
    </lineage>
</organism>
<protein>
    <recommendedName>
        <fullName evidence="3">Internalin</fullName>
    </recommendedName>
</protein>
<evidence type="ECO:0000313" key="1">
    <source>
        <dbReference type="EMBL" id="MFC7373062.1"/>
    </source>
</evidence>
<dbReference type="Gene3D" id="3.80.10.10">
    <property type="entry name" value="Ribonuclease Inhibitor"/>
    <property type="match status" value="1"/>
</dbReference>
<comment type="caution">
    <text evidence="1">The sequence shown here is derived from an EMBL/GenBank/DDBJ whole genome shotgun (WGS) entry which is preliminary data.</text>
</comment>
<accession>A0ABW2NT81</accession>
<proteinExistence type="predicted"/>
<dbReference type="SUPFAM" id="SSF52047">
    <property type="entry name" value="RNI-like"/>
    <property type="match status" value="1"/>
</dbReference>